<organism evidence="6 7">
    <name type="scientific">Dendryphion nanum</name>
    <dbReference type="NCBI Taxonomy" id="256645"/>
    <lineage>
        <taxon>Eukaryota</taxon>
        <taxon>Fungi</taxon>
        <taxon>Dikarya</taxon>
        <taxon>Ascomycota</taxon>
        <taxon>Pezizomycotina</taxon>
        <taxon>Dothideomycetes</taxon>
        <taxon>Pleosporomycetidae</taxon>
        <taxon>Pleosporales</taxon>
        <taxon>Torulaceae</taxon>
        <taxon>Dendryphion</taxon>
    </lineage>
</organism>
<dbReference type="PANTHER" id="PTHR13026:SF0">
    <property type="entry name" value="RIBOSOMAL RNA PROCESSING 1B"/>
    <property type="match status" value="1"/>
</dbReference>
<dbReference type="Proteomes" id="UP000700596">
    <property type="component" value="Unassembled WGS sequence"/>
</dbReference>
<comment type="subcellular location">
    <subcellularLocation>
        <location evidence="1">Nucleus</location>
    </subcellularLocation>
</comment>
<comment type="caution">
    <text evidence="6">The sequence shown here is derived from an EMBL/GenBank/DDBJ whole genome shotgun (WGS) entry which is preliminary data.</text>
</comment>
<evidence type="ECO:0000313" key="7">
    <source>
        <dbReference type="Proteomes" id="UP000700596"/>
    </source>
</evidence>
<evidence type="ECO:0000256" key="1">
    <source>
        <dbReference type="ARBA" id="ARBA00004123"/>
    </source>
</evidence>
<feature type="region of interest" description="Disordered" evidence="5">
    <location>
        <begin position="216"/>
        <end position="244"/>
    </location>
</feature>
<evidence type="ECO:0000256" key="2">
    <source>
        <dbReference type="ARBA" id="ARBA00006374"/>
    </source>
</evidence>
<evidence type="ECO:0008006" key="8">
    <source>
        <dbReference type="Google" id="ProtNLM"/>
    </source>
</evidence>
<dbReference type="PANTHER" id="PTHR13026">
    <property type="entry name" value="NNP-1 PROTEIN NOVEL NUCLEAR PROTEIN 1 NOP52"/>
    <property type="match status" value="1"/>
</dbReference>
<evidence type="ECO:0000256" key="4">
    <source>
        <dbReference type="ARBA" id="ARBA00023242"/>
    </source>
</evidence>
<evidence type="ECO:0000256" key="5">
    <source>
        <dbReference type="SAM" id="MobiDB-lite"/>
    </source>
</evidence>
<name>A0A9P9IBX9_9PLEO</name>
<dbReference type="InterPro" id="IPR010301">
    <property type="entry name" value="RRP1"/>
</dbReference>
<keyword evidence="7" id="KW-1185">Reference proteome</keyword>
<dbReference type="GO" id="GO:0005634">
    <property type="term" value="C:nucleus"/>
    <property type="evidence" value="ECO:0007669"/>
    <property type="project" value="UniProtKB-SubCell"/>
</dbReference>
<proteinExistence type="inferred from homology"/>
<keyword evidence="3" id="KW-0698">rRNA processing</keyword>
<evidence type="ECO:0000256" key="3">
    <source>
        <dbReference type="ARBA" id="ARBA00022552"/>
    </source>
</evidence>
<dbReference type="GO" id="GO:0006364">
    <property type="term" value="P:rRNA processing"/>
    <property type="evidence" value="ECO:0007669"/>
    <property type="project" value="UniProtKB-KW"/>
</dbReference>
<dbReference type="EMBL" id="JAGMWT010000017">
    <property type="protein sequence ID" value="KAH7114302.1"/>
    <property type="molecule type" value="Genomic_DNA"/>
</dbReference>
<dbReference type="Pfam" id="PF05997">
    <property type="entry name" value="Nop52"/>
    <property type="match status" value="1"/>
</dbReference>
<sequence length="244" mass="28272">MTADPQNNPFIKNLASSDKEVRDQALDSLRTYLSAQRQIGELDLLKLWKGLFYCLWMQDKPALQQRLGRDLAGLVNILNTSVVVPFLDAFWTTIAREWGRIEALRMDKYLYLIRQVLNASWKFLAKKKWGNTEAVEGYVQALEKSPLNVKDAKIPNGLRYHVLDIYVDELEKVAGEEIEDVPLETLLEPVRKLRKESMVKAVREAAKECLEDERVKKWRGEEDEKDGDEEMVDDEEEEWGGIED</sequence>
<gene>
    <name evidence="6" type="ORF">B0J11DRAFT_132757</name>
</gene>
<feature type="compositionally biased region" description="Acidic residues" evidence="5">
    <location>
        <begin position="223"/>
        <end position="244"/>
    </location>
</feature>
<accession>A0A9P9IBX9</accession>
<dbReference type="OrthoDB" id="2019504at2759"/>
<protein>
    <recommendedName>
        <fullName evidence="8">Nucleolar protein NOP52 variant</fullName>
    </recommendedName>
</protein>
<keyword evidence="4" id="KW-0539">Nucleus</keyword>
<reference evidence="6" key="1">
    <citation type="journal article" date="2021" name="Nat. Commun.">
        <title>Genetic determinants of endophytism in the Arabidopsis root mycobiome.</title>
        <authorList>
            <person name="Mesny F."/>
            <person name="Miyauchi S."/>
            <person name="Thiergart T."/>
            <person name="Pickel B."/>
            <person name="Atanasova L."/>
            <person name="Karlsson M."/>
            <person name="Huettel B."/>
            <person name="Barry K.W."/>
            <person name="Haridas S."/>
            <person name="Chen C."/>
            <person name="Bauer D."/>
            <person name="Andreopoulos W."/>
            <person name="Pangilinan J."/>
            <person name="LaButti K."/>
            <person name="Riley R."/>
            <person name="Lipzen A."/>
            <person name="Clum A."/>
            <person name="Drula E."/>
            <person name="Henrissat B."/>
            <person name="Kohler A."/>
            <person name="Grigoriev I.V."/>
            <person name="Martin F.M."/>
            <person name="Hacquard S."/>
        </authorList>
    </citation>
    <scope>NUCLEOTIDE SEQUENCE</scope>
    <source>
        <strain evidence="6">MPI-CAGE-CH-0243</strain>
    </source>
</reference>
<evidence type="ECO:0000313" key="6">
    <source>
        <dbReference type="EMBL" id="KAH7114302.1"/>
    </source>
</evidence>
<dbReference type="GO" id="GO:0030688">
    <property type="term" value="C:preribosome, small subunit precursor"/>
    <property type="evidence" value="ECO:0007669"/>
    <property type="project" value="InterPro"/>
</dbReference>
<dbReference type="AlphaFoldDB" id="A0A9P9IBX9"/>
<comment type="similarity">
    <text evidence="2">Belongs to the RRP1 family.</text>
</comment>